<sequence>MPPRATPQPDAPSLSEKALRRGVEHLHRETELAWLHSNELPVQVLLCPAVGEPVGLSVNLWQPRAVGEAVIQQAAAGLGAQAIIACLHIGDLYLDGEPNGVFSSQPPVPRSALPRCAARRSSRWRCGRAGCTCPA</sequence>
<evidence type="ECO:0000313" key="1">
    <source>
        <dbReference type="EMBL" id="GAA2001513.1"/>
    </source>
</evidence>
<dbReference type="Proteomes" id="UP001499854">
    <property type="component" value="Unassembled WGS sequence"/>
</dbReference>
<reference evidence="2" key="1">
    <citation type="journal article" date="2019" name="Int. J. Syst. Evol. Microbiol.">
        <title>The Global Catalogue of Microorganisms (GCM) 10K type strain sequencing project: providing services to taxonomists for standard genome sequencing and annotation.</title>
        <authorList>
            <consortium name="The Broad Institute Genomics Platform"/>
            <consortium name="The Broad Institute Genome Sequencing Center for Infectious Disease"/>
            <person name="Wu L."/>
            <person name="Ma J."/>
        </authorList>
    </citation>
    <scope>NUCLEOTIDE SEQUENCE [LARGE SCALE GENOMIC DNA]</scope>
    <source>
        <strain evidence="2">JCM 16013</strain>
    </source>
</reference>
<evidence type="ECO:0000313" key="2">
    <source>
        <dbReference type="Proteomes" id="UP001499854"/>
    </source>
</evidence>
<name>A0ABP5EP36_9ACTN</name>
<keyword evidence="2" id="KW-1185">Reference proteome</keyword>
<gene>
    <name evidence="1" type="ORF">GCM10009838_79180</name>
</gene>
<proteinExistence type="predicted"/>
<organism evidence="1 2">
    <name type="scientific">Catenulispora subtropica</name>
    <dbReference type="NCBI Taxonomy" id="450798"/>
    <lineage>
        <taxon>Bacteria</taxon>
        <taxon>Bacillati</taxon>
        <taxon>Actinomycetota</taxon>
        <taxon>Actinomycetes</taxon>
        <taxon>Catenulisporales</taxon>
        <taxon>Catenulisporaceae</taxon>
        <taxon>Catenulispora</taxon>
    </lineage>
</organism>
<protein>
    <submittedName>
        <fullName evidence="1">Uncharacterized protein</fullName>
    </submittedName>
</protein>
<accession>A0ABP5EP36</accession>
<comment type="caution">
    <text evidence="1">The sequence shown here is derived from an EMBL/GenBank/DDBJ whole genome shotgun (WGS) entry which is preliminary data.</text>
</comment>
<dbReference type="EMBL" id="BAAAQM010000071">
    <property type="protein sequence ID" value="GAA2001513.1"/>
    <property type="molecule type" value="Genomic_DNA"/>
</dbReference>